<evidence type="ECO:0000313" key="6">
    <source>
        <dbReference type="EMBL" id="KIA60198.1"/>
    </source>
</evidence>
<dbReference type="InterPro" id="IPR047057">
    <property type="entry name" value="MerR_fam"/>
</dbReference>
<keyword evidence="4" id="KW-0804">Transcription</keyword>
<sequence length="145" mass="15837">MDLIPIGQAAAMLGMTTSALRYYDERGLVCPTTRTGGKRMYNTDQMRRLAFIKVAQSLGLPLDTAGAVLDAPSPEWRDLLAQQITDLERVITQARTAQTFLTHALHCPADHPARECPTMRTALDQLLAGTPLSQLTPETSSHHGP</sequence>
<dbReference type="Proteomes" id="UP000031364">
    <property type="component" value="Unassembled WGS sequence"/>
</dbReference>
<dbReference type="SMART" id="SM00422">
    <property type="entry name" value="HTH_MERR"/>
    <property type="match status" value="1"/>
</dbReference>
<feature type="domain" description="HTH merR-type" evidence="5">
    <location>
        <begin position="3"/>
        <end position="71"/>
    </location>
</feature>
<keyword evidence="1" id="KW-0678">Repressor</keyword>
<dbReference type="PANTHER" id="PTHR30204:SF69">
    <property type="entry name" value="MERR-FAMILY TRANSCRIPTIONAL REGULATOR"/>
    <property type="match status" value="1"/>
</dbReference>
<dbReference type="InterPro" id="IPR009061">
    <property type="entry name" value="DNA-bd_dom_put_sf"/>
</dbReference>
<dbReference type="Pfam" id="PF13411">
    <property type="entry name" value="MerR_1"/>
    <property type="match status" value="1"/>
</dbReference>
<evidence type="ECO:0000256" key="2">
    <source>
        <dbReference type="ARBA" id="ARBA00023015"/>
    </source>
</evidence>
<gene>
    <name evidence="6" type="ORF">FG87_38675</name>
</gene>
<dbReference type="CDD" id="cd00592">
    <property type="entry name" value="HTH_MerR-like"/>
    <property type="match status" value="1"/>
</dbReference>
<dbReference type="PROSITE" id="PS50937">
    <property type="entry name" value="HTH_MERR_2"/>
    <property type="match status" value="1"/>
</dbReference>
<dbReference type="RefSeq" id="WP_043681121.1">
    <property type="nucleotide sequence ID" value="NZ_BDCI01000008.1"/>
</dbReference>
<keyword evidence="7" id="KW-1185">Reference proteome</keyword>
<dbReference type="SUPFAM" id="SSF46955">
    <property type="entry name" value="Putative DNA-binding domain"/>
    <property type="match status" value="1"/>
</dbReference>
<organism evidence="6 7">
    <name type="scientific">Nocardia vulneris</name>
    <dbReference type="NCBI Taxonomy" id="1141657"/>
    <lineage>
        <taxon>Bacteria</taxon>
        <taxon>Bacillati</taxon>
        <taxon>Actinomycetota</taxon>
        <taxon>Actinomycetes</taxon>
        <taxon>Mycobacteriales</taxon>
        <taxon>Nocardiaceae</taxon>
        <taxon>Nocardia</taxon>
    </lineage>
</organism>
<reference evidence="6 7" key="1">
    <citation type="journal article" date="2014" name="Int. J. Syst. Evol. Microbiol.">
        <title>Nocardia vulneris sp. nov., isolated from wounds of human patients in North America.</title>
        <authorList>
            <person name="Lasker B.A."/>
            <person name="Bell M."/>
            <person name="Klenk H.P."/>
            <person name="Sproer C."/>
            <person name="Schumann C."/>
            <person name="Schumann P."/>
            <person name="Brown J.M."/>
        </authorList>
    </citation>
    <scope>NUCLEOTIDE SEQUENCE [LARGE SCALE GENOMIC DNA]</scope>
    <source>
        <strain evidence="6 7">W9851</strain>
    </source>
</reference>
<dbReference type="InterPro" id="IPR000551">
    <property type="entry name" value="MerR-type_HTH_dom"/>
</dbReference>
<proteinExistence type="predicted"/>
<protein>
    <submittedName>
        <fullName evidence="6">MerR family transcriptional regulator</fullName>
    </submittedName>
</protein>
<keyword evidence="3" id="KW-0238">DNA-binding</keyword>
<evidence type="ECO:0000256" key="4">
    <source>
        <dbReference type="ARBA" id="ARBA00023163"/>
    </source>
</evidence>
<evidence type="ECO:0000256" key="1">
    <source>
        <dbReference type="ARBA" id="ARBA00022491"/>
    </source>
</evidence>
<accession>A0ABR4Z4F3</accession>
<evidence type="ECO:0000259" key="5">
    <source>
        <dbReference type="PROSITE" id="PS50937"/>
    </source>
</evidence>
<evidence type="ECO:0000313" key="7">
    <source>
        <dbReference type="Proteomes" id="UP000031364"/>
    </source>
</evidence>
<keyword evidence="2" id="KW-0805">Transcription regulation</keyword>
<evidence type="ECO:0000256" key="3">
    <source>
        <dbReference type="ARBA" id="ARBA00023125"/>
    </source>
</evidence>
<dbReference type="PANTHER" id="PTHR30204">
    <property type="entry name" value="REDOX-CYCLING DRUG-SENSING TRANSCRIPTIONAL ACTIVATOR SOXR"/>
    <property type="match status" value="1"/>
</dbReference>
<comment type="caution">
    <text evidence="6">The sequence shown here is derived from an EMBL/GenBank/DDBJ whole genome shotgun (WGS) entry which is preliminary data.</text>
</comment>
<dbReference type="EMBL" id="JNFP01000077">
    <property type="protein sequence ID" value="KIA60198.1"/>
    <property type="molecule type" value="Genomic_DNA"/>
</dbReference>
<dbReference type="Gene3D" id="1.10.1660.10">
    <property type="match status" value="1"/>
</dbReference>
<name>A0ABR4Z4F3_9NOCA</name>
<dbReference type="PRINTS" id="PR00040">
    <property type="entry name" value="HTHMERR"/>
</dbReference>